<keyword evidence="1" id="KW-0597">Phosphoprotein</keyword>
<organism evidence="3 4">
    <name type="scientific">Oleidesulfovibrio alaskensis (strain ATCC BAA-1058 / DSM 17464 / G20)</name>
    <name type="common">Desulfovibrio alaskensis</name>
    <dbReference type="NCBI Taxonomy" id="207559"/>
    <lineage>
        <taxon>Bacteria</taxon>
        <taxon>Pseudomonadati</taxon>
        <taxon>Thermodesulfobacteriota</taxon>
        <taxon>Desulfovibrionia</taxon>
        <taxon>Desulfovibrionales</taxon>
        <taxon>Desulfovibrionaceae</taxon>
        <taxon>Oleidesulfovibrio</taxon>
    </lineage>
</organism>
<reference evidence="3 4" key="1">
    <citation type="journal article" date="2011" name="J. Bacteriol.">
        <title>Complete genome sequence and updated annotation of Desulfovibrio alaskensis G20.</title>
        <authorList>
            <person name="Hauser L.J."/>
            <person name="Land M.L."/>
            <person name="Brown S.D."/>
            <person name="Larimer F."/>
            <person name="Keller K.L."/>
            <person name="Rapp-Giles B.J."/>
            <person name="Price M.N."/>
            <person name="Lin M."/>
            <person name="Bruce D.C."/>
            <person name="Detter J.C."/>
            <person name="Tapia R."/>
            <person name="Han C.S."/>
            <person name="Goodwin L.A."/>
            <person name="Cheng J.F."/>
            <person name="Pitluck S."/>
            <person name="Copeland A."/>
            <person name="Lucas S."/>
            <person name="Nolan M."/>
            <person name="Lapidus A.L."/>
            <person name="Palumbo A.V."/>
            <person name="Wall J.D."/>
        </authorList>
    </citation>
    <scope>NUCLEOTIDE SEQUENCE [LARGE SCALE GENOMIC DNA]</scope>
    <source>
        <strain evidence="4">ATCC BAA 1058 / DSM 17464 / G20</strain>
    </source>
</reference>
<feature type="domain" description="HPt" evidence="2">
    <location>
        <begin position="19"/>
        <end position="116"/>
    </location>
</feature>
<dbReference type="InterPro" id="IPR008207">
    <property type="entry name" value="Sig_transdc_His_kin_Hpt_dom"/>
</dbReference>
<dbReference type="Gene3D" id="1.20.120.160">
    <property type="entry name" value="HPT domain"/>
    <property type="match status" value="1"/>
</dbReference>
<dbReference type="GO" id="GO:0004672">
    <property type="term" value="F:protein kinase activity"/>
    <property type="evidence" value="ECO:0007669"/>
    <property type="project" value="UniProtKB-ARBA"/>
</dbReference>
<dbReference type="Pfam" id="PF01627">
    <property type="entry name" value="Hpt"/>
    <property type="match status" value="1"/>
</dbReference>
<dbReference type="InterPro" id="IPR036641">
    <property type="entry name" value="HPT_dom_sf"/>
</dbReference>
<feature type="modified residue" description="Phosphohistidine" evidence="1">
    <location>
        <position position="60"/>
    </location>
</feature>
<dbReference type="Proteomes" id="UP000002710">
    <property type="component" value="Chromosome"/>
</dbReference>
<dbReference type="PROSITE" id="PS50894">
    <property type="entry name" value="HPT"/>
    <property type="match status" value="1"/>
</dbReference>
<evidence type="ECO:0000259" key="2">
    <source>
        <dbReference type="PROSITE" id="PS50894"/>
    </source>
</evidence>
<name>Q30YP9_OLEA2</name>
<dbReference type="STRING" id="207559.Dde_2400"/>
<accession>Q30YP9</accession>
<evidence type="ECO:0000313" key="3">
    <source>
        <dbReference type="EMBL" id="ABB39197.2"/>
    </source>
</evidence>
<evidence type="ECO:0000256" key="1">
    <source>
        <dbReference type="PROSITE-ProRule" id="PRU00110"/>
    </source>
</evidence>
<dbReference type="KEGG" id="dde:Dde_2400"/>
<gene>
    <name evidence="3" type="ordered locus">Dde_2400</name>
</gene>
<dbReference type="SUPFAM" id="SSF47226">
    <property type="entry name" value="Histidine-containing phosphotransfer domain, HPT domain"/>
    <property type="match status" value="1"/>
</dbReference>
<dbReference type="AlphaFoldDB" id="Q30YP9"/>
<keyword evidence="4" id="KW-1185">Reference proteome</keyword>
<dbReference type="RefSeq" id="WP_011368269.1">
    <property type="nucleotide sequence ID" value="NC_007519.1"/>
</dbReference>
<dbReference type="EMBL" id="CP000112">
    <property type="protein sequence ID" value="ABB39197.2"/>
    <property type="molecule type" value="Genomic_DNA"/>
</dbReference>
<evidence type="ECO:0000313" key="4">
    <source>
        <dbReference type="Proteomes" id="UP000002710"/>
    </source>
</evidence>
<dbReference type="HOGENOM" id="CLU_1956011_0_0_7"/>
<dbReference type="GO" id="GO:0000160">
    <property type="term" value="P:phosphorelay signal transduction system"/>
    <property type="evidence" value="ECO:0007669"/>
    <property type="project" value="InterPro"/>
</dbReference>
<protein>
    <submittedName>
        <fullName evidence="3">Hpt domain protein</fullName>
    </submittedName>
</protein>
<proteinExistence type="predicted"/>
<sequence length="128" mass="13941">MATRPMELPVFAPDEAAQHLGLRREDVLYLAGMFLQDVKAWRETLETVAVQPDLLRAAAHRLKGEAANLGAQALRAAAFALESAILSGSCRVQTEELRLALLAELEAFAQEMHDGWQGKEAGVSKVTD</sequence>